<reference evidence="3 4" key="1">
    <citation type="submission" date="2024-01" db="EMBL/GenBank/DDBJ databases">
        <title>A draft genome for a cacao thread blight-causing isolate of Paramarasmius palmivorus.</title>
        <authorList>
            <person name="Baruah I.K."/>
            <person name="Bukari Y."/>
            <person name="Amoako-Attah I."/>
            <person name="Meinhardt L.W."/>
            <person name="Bailey B.A."/>
            <person name="Cohen S.P."/>
        </authorList>
    </citation>
    <scope>NUCLEOTIDE SEQUENCE [LARGE SCALE GENOMIC DNA]</scope>
    <source>
        <strain evidence="3 4">GH-12</strain>
    </source>
</reference>
<dbReference type="Proteomes" id="UP001383192">
    <property type="component" value="Unassembled WGS sequence"/>
</dbReference>
<organism evidence="3 4">
    <name type="scientific">Paramarasmius palmivorus</name>
    <dbReference type="NCBI Taxonomy" id="297713"/>
    <lineage>
        <taxon>Eukaryota</taxon>
        <taxon>Fungi</taxon>
        <taxon>Dikarya</taxon>
        <taxon>Basidiomycota</taxon>
        <taxon>Agaricomycotina</taxon>
        <taxon>Agaricomycetes</taxon>
        <taxon>Agaricomycetidae</taxon>
        <taxon>Agaricales</taxon>
        <taxon>Marasmiineae</taxon>
        <taxon>Marasmiaceae</taxon>
        <taxon>Paramarasmius</taxon>
    </lineage>
</organism>
<feature type="compositionally biased region" description="Low complexity" evidence="1">
    <location>
        <begin position="553"/>
        <end position="570"/>
    </location>
</feature>
<evidence type="ECO:0000313" key="4">
    <source>
        <dbReference type="Proteomes" id="UP001383192"/>
    </source>
</evidence>
<evidence type="ECO:0008006" key="5">
    <source>
        <dbReference type="Google" id="ProtNLM"/>
    </source>
</evidence>
<feature type="region of interest" description="Disordered" evidence="1">
    <location>
        <begin position="384"/>
        <end position="405"/>
    </location>
</feature>
<feature type="compositionally biased region" description="Low complexity" evidence="1">
    <location>
        <begin position="237"/>
        <end position="273"/>
    </location>
</feature>
<accession>A0AAW0D1Z0</accession>
<name>A0AAW0D1Z0_9AGAR</name>
<keyword evidence="2" id="KW-0812">Transmembrane</keyword>
<feature type="compositionally biased region" description="Low complexity" evidence="1">
    <location>
        <begin position="473"/>
        <end position="487"/>
    </location>
</feature>
<feature type="region of interest" description="Disordered" evidence="1">
    <location>
        <begin position="472"/>
        <end position="508"/>
    </location>
</feature>
<feature type="region of interest" description="Disordered" evidence="1">
    <location>
        <begin position="521"/>
        <end position="619"/>
    </location>
</feature>
<feature type="region of interest" description="Disordered" evidence="1">
    <location>
        <begin position="214"/>
        <end position="324"/>
    </location>
</feature>
<keyword evidence="2" id="KW-0472">Membrane</keyword>
<dbReference type="EMBL" id="JAYKXP010000025">
    <property type="protein sequence ID" value="KAK7045403.1"/>
    <property type="molecule type" value="Genomic_DNA"/>
</dbReference>
<gene>
    <name evidence="3" type="ORF">VNI00_007656</name>
</gene>
<evidence type="ECO:0000313" key="3">
    <source>
        <dbReference type="EMBL" id="KAK7045403.1"/>
    </source>
</evidence>
<feature type="compositionally biased region" description="Low complexity" evidence="1">
    <location>
        <begin position="579"/>
        <end position="602"/>
    </location>
</feature>
<feature type="compositionally biased region" description="Polar residues" evidence="1">
    <location>
        <begin position="488"/>
        <end position="508"/>
    </location>
</feature>
<protein>
    <recommendedName>
        <fullName evidence="5">Transmembrane protein</fullName>
    </recommendedName>
</protein>
<comment type="caution">
    <text evidence="3">The sequence shown here is derived from an EMBL/GenBank/DDBJ whole genome shotgun (WGS) entry which is preliminary data.</text>
</comment>
<keyword evidence="4" id="KW-1185">Reference proteome</keyword>
<sequence>MNISLQDDPSSEKRGFWEDLAWRRLRAWKAVKLVLEVVLGTWAVYNAVRYFLSYPKYSSLEGRAVALVLGSISAVCFALFLCEVAVAAIQPRPATAQSPSPISLLLRATILYIGCFFLSTSSVINLALTIAWRGAGELELATDSRCNLDIDTIWSVSSSKPQCPDFNWTAWLSLAIFRVAFTLILSLSLLIASSQCEVSHHPCYYTSYRPRHRHRRTDSKGASSTLIGGSTLRKFVTPPTRRSSSTMSQSTVYPSLRHPSRSSVSSRKTSHQSAAVDHYSTRTSHTFSNPEPPQSPTIPQTSVRDSCDEERQQCTPTPQDPLARLDPALLQQRLADAIYLSPSQFSDSSTNEEELNDFVVRFRSLVNQVARETEEAMAYARPDTYVREVDSDSESEESDLGSPTSLEFQNYELPFGFPRMPPRTLGYDEFGRPYPPDDHVRILNRYVRRMPTIESMGSREVASIWSYRDHARVGSPSVGSPSVQSLSRPSTRGRTDMTSSEPPSRANSLRLNIAAALATGHGISRPHTSGGSSTHSHHSGDFSHDRTRGELISPTRSGSSRPSTSRSTFSYHTINTSTSNAAAIGHGSGHGSPSSSNSTPSSDGFLSLSDDARASTGIV</sequence>
<feature type="compositionally biased region" description="Basic and acidic residues" evidence="1">
    <location>
        <begin position="538"/>
        <end position="549"/>
    </location>
</feature>
<keyword evidence="2" id="KW-1133">Transmembrane helix</keyword>
<feature type="transmembrane region" description="Helical" evidence="2">
    <location>
        <begin position="33"/>
        <end position="52"/>
    </location>
</feature>
<proteinExistence type="predicted"/>
<feature type="transmembrane region" description="Helical" evidence="2">
    <location>
        <begin position="110"/>
        <end position="132"/>
    </location>
</feature>
<feature type="transmembrane region" description="Helical" evidence="2">
    <location>
        <begin position="64"/>
        <end position="89"/>
    </location>
</feature>
<dbReference type="AlphaFoldDB" id="A0AAW0D1Z0"/>
<evidence type="ECO:0000256" key="1">
    <source>
        <dbReference type="SAM" id="MobiDB-lite"/>
    </source>
</evidence>
<evidence type="ECO:0000256" key="2">
    <source>
        <dbReference type="SAM" id="Phobius"/>
    </source>
</evidence>